<gene>
    <name evidence="1" type="ORF">A7E75_04350</name>
</gene>
<dbReference type="RefSeq" id="WP_072286191.1">
    <property type="nucleotide sequence ID" value="NZ_CP015455.1"/>
</dbReference>
<evidence type="ECO:0000313" key="1">
    <source>
        <dbReference type="EMBL" id="APG24350.1"/>
    </source>
</evidence>
<dbReference type="EMBL" id="CP015518">
    <property type="protein sequence ID" value="APG24350.1"/>
    <property type="molecule type" value="Genomic_DNA"/>
</dbReference>
<name>A0A1L3GEI9_SYNAC</name>
<dbReference type="AlphaFoldDB" id="A0A1L3GEI9"/>
<protein>
    <submittedName>
        <fullName evidence="1">Uncharacterized protein</fullName>
    </submittedName>
</protein>
<keyword evidence="2" id="KW-1185">Reference proteome</keyword>
<dbReference type="STRING" id="29542.A6070_12985"/>
<proteinExistence type="predicted"/>
<sequence length="186" mass="21015">MPSAIDIPAQIEQQMEYLFRTRAVFPYMNESAVDHGSFSTAPYYQQEGINIEFRFAKLVTLDQVHAINAIGHWINQNFVIRLCALLEYHGVIPTQDQGRLNENLPGFQDVNIVRRLRNVLAHTSGRYNSTDDVERRLHETMVTHYGVEGVNSAAATEFPLSIDTVLVPMARGCKEYAQAWESGQSG</sequence>
<evidence type="ECO:0000313" key="2">
    <source>
        <dbReference type="Proteomes" id="UP000182264"/>
    </source>
</evidence>
<dbReference type="KEGG" id="pace:A6070_12985"/>
<organism evidence="1 2">
    <name type="scientific">Syntrophotalea acetylenica</name>
    <name type="common">Pelobacter acetylenicus</name>
    <dbReference type="NCBI Taxonomy" id="29542"/>
    <lineage>
        <taxon>Bacteria</taxon>
        <taxon>Pseudomonadati</taxon>
        <taxon>Thermodesulfobacteriota</taxon>
        <taxon>Desulfuromonadia</taxon>
        <taxon>Desulfuromonadales</taxon>
        <taxon>Syntrophotaleaceae</taxon>
        <taxon>Syntrophotalea</taxon>
    </lineage>
</organism>
<dbReference type="Proteomes" id="UP000182264">
    <property type="component" value="Chromosome"/>
</dbReference>
<accession>A0A1L3GEI9</accession>
<reference evidence="1 2" key="1">
    <citation type="journal article" date="2017" name="Genome Announc.">
        <title>Complete Genome Sequences of Two Acetylene-Fermenting Pelobacter acetylenicus Strains.</title>
        <authorList>
            <person name="Sutton J.M."/>
            <person name="Baesman S.M."/>
            <person name="Fierst J.L."/>
            <person name="Poret-Peterson A.T."/>
            <person name="Oremland R.S."/>
            <person name="Dunlap D.S."/>
            <person name="Akob D.M."/>
        </authorList>
    </citation>
    <scope>NUCLEOTIDE SEQUENCE [LARGE SCALE GENOMIC DNA]</scope>
    <source>
        <strain evidence="1 2">DSM 3247</strain>
    </source>
</reference>